<protein>
    <recommendedName>
        <fullName evidence="4">AMP-dependent synthetase/ligase domain-containing protein</fullName>
    </recommendedName>
</protein>
<name>A0A0A6PCT9_9GAMM</name>
<dbReference type="Gene3D" id="3.40.50.12780">
    <property type="entry name" value="N-terminal domain of ligase-like"/>
    <property type="match status" value="1"/>
</dbReference>
<comment type="caution">
    <text evidence="5">The sequence shown here is derived from an EMBL/GenBank/DDBJ whole genome shotgun (WGS) entry which is preliminary data.</text>
</comment>
<gene>
    <name evidence="5" type="ORF">PN36_19505</name>
</gene>
<dbReference type="Proteomes" id="UP000030428">
    <property type="component" value="Unassembled WGS sequence"/>
</dbReference>
<organism evidence="5 6">
    <name type="scientific">Candidatus Thiomargarita nelsonii</name>
    <dbReference type="NCBI Taxonomy" id="1003181"/>
    <lineage>
        <taxon>Bacteria</taxon>
        <taxon>Pseudomonadati</taxon>
        <taxon>Pseudomonadota</taxon>
        <taxon>Gammaproteobacteria</taxon>
        <taxon>Thiotrichales</taxon>
        <taxon>Thiotrichaceae</taxon>
        <taxon>Thiomargarita</taxon>
    </lineage>
</organism>
<dbReference type="PANTHER" id="PTHR43201:SF5">
    <property type="entry name" value="MEDIUM-CHAIN ACYL-COA LIGASE ACSF2, MITOCHONDRIAL"/>
    <property type="match status" value="1"/>
</dbReference>
<reference evidence="5 6" key="1">
    <citation type="journal article" date="2016" name="Front. Microbiol.">
        <title>Single-Cell (Meta-)Genomics of a Dimorphic Candidatus Thiomargarita nelsonii Reveals Genomic Plasticity.</title>
        <authorList>
            <person name="Flood B.E."/>
            <person name="Fliss P."/>
            <person name="Jones D.S."/>
            <person name="Dick G.J."/>
            <person name="Jain S."/>
            <person name="Kaster A.K."/>
            <person name="Winkel M."/>
            <person name="Mussmann M."/>
            <person name="Bailey J."/>
        </authorList>
    </citation>
    <scope>NUCLEOTIDE SEQUENCE [LARGE SCALE GENOMIC DNA]</scope>
    <source>
        <strain evidence="5">Hydrate Ridge</strain>
    </source>
</reference>
<dbReference type="AlphaFoldDB" id="A0A0A6PCT9"/>
<dbReference type="PROSITE" id="PS00455">
    <property type="entry name" value="AMP_BINDING"/>
    <property type="match status" value="1"/>
</dbReference>
<dbReference type="SUPFAM" id="SSF56801">
    <property type="entry name" value="Acetyl-CoA synthetase-like"/>
    <property type="match status" value="1"/>
</dbReference>
<evidence type="ECO:0000313" key="5">
    <source>
        <dbReference type="EMBL" id="KHD08488.1"/>
    </source>
</evidence>
<evidence type="ECO:0000256" key="1">
    <source>
        <dbReference type="ARBA" id="ARBA00006432"/>
    </source>
</evidence>
<keyword evidence="3" id="KW-1133">Transmembrane helix</keyword>
<dbReference type="InterPro" id="IPR000873">
    <property type="entry name" value="AMP-dep_synth/lig_dom"/>
</dbReference>
<evidence type="ECO:0000256" key="2">
    <source>
        <dbReference type="ARBA" id="ARBA00022598"/>
    </source>
</evidence>
<dbReference type="InterPro" id="IPR042099">
    <property type="entry name" value="ANL_N_sf"/>
</dbReference>
<dbReference type="InterPro" id="IPR020845">
    <property type="entry name" value="AMP-binding_CS"/>
</dbReference>
<dbReference type="PANTHER" id="PTHR43201">
    <property type="entry name" value="ACYL-COA SYNTHETASE"/>
    <property type="match status" value="1"/>
</dbReference>
<dbReference type="GO" id="GO:0006631">
    <property type="term" value="P:fatty acid metabolic process"/>
    <property type="evidence" value="ECO:0007669"/>
    <property type="project" value="TreeGrafter"/>
</dbReference>
<feature type="transmembrane region" description="Helical" evidence="3">
    <location>
        <begin position="79"/>
        <end position="98"/>
    </location>
</feature>
<evidence type="ECO:0000259" key="4">
    <source>
        <dbReference type="Pfam" id="PF00501"/>
    </source>
</evidence>
<accession>A0A0A6PCT9</accession>
<sequence>MQQFTGKNNFANLIIEAASEKRDVVALNIPLEWQSDKVTRYTQMTFGDLLENINAYQAGFKFQGFNTGDRVILLFPPNIELYCLVIAMLASGIVPVFIDTGMGLKKVLMAIKDSRAKAVISVDKLLKMQFILPTIWGKRLYSVDSKKRLGIRPLTSLHVATNETMPIVDCTLEQHGIISFTSGSTGRPKGADRTHFSLIQQHQAIRHNWPVQVDDVLMPAFPVAVLHNLCCGIPTVLPAINFRVPAAVEPKRIIQQINAMAITGLAGAPAYLWRIATEINRQKISLLNIRAVIIGGAPVQPSLCRELRAAFPQARIDVVYGSTESEPISYVSVDEVLTTELDKGYLVGKPVEIAKVEIVRLPEELSTISTLAPYRVKPQLVGEIVVCGPHVLRAYVDNPKATKENKLLAPDGEVWHRTGDTGYFDEQGRIWLTGRSKDVVIMGDKRVQPYPIEKQVMDIPGIERAALVNAPKVKSPILVVSFREQIEISNIRQQIDEQVKKLGLEGIEIKFIDKIPVDGRHNSKTDRNLLRKQL</sequence>
<keyword evidence="3" id="KW-0812">Transmembrane</keyword>
<dbReference type="Gene3D" id="3.30.300.30">
    <property type="match status" value="1"/>
</dbReference>
<dbReference type="EMBL" id="JSZA02000081">
    <property type="protein sequence ID" value="KHD08488.1"/>
    <property type="molecule type" value="Genomic_DNA"/>
</dbReference>
<feature type="domain" description="AMP-dependent synthetase/ligase" evidence="4">
    <location>
        <begin position="22"/>
        <end position="395"/>
    </location>
</feature>
<keyword evidence="3" id="KW-0472">Membrane</keyword>
<evidence type="ECO:0000313" key="6">
    <source>
        <dbReference type="Proteomes" id="UP000030428"/>
    </source>
</evidence>
<keyword evidence="2" id="KW-0436">Ligase</keyword>
<dbReference type="Pfam" id="PF00501">
    <property type="entry name" value="AMP-binding"/>
    <property type="match status" value="1"/>
</dbReference>
<dbReference type="InterPro" id="IPR045851">
    <property type="entry name" value="AMP-bd_C_sf"/>
</dbReference>
<dbReference type="GO" id="GO:0031956">
    <property type="term" value="F:medium-chain fatty acid-CoA ligase activity"/>
    <property type="evidence" value="ECO:0007669"/>
    <property type="project" value="TreeGrafter"/>
</dbReference>
<evidence type="ECO:0000256" key="3">
    <source>
        <dbReference type="SAM" id="Phobius"/>
    </source>
</evidence>
<comment type="similarity">
    <text evidence="1">Belongs to the ATP-dependent AMP-binding enzyme family.</text>
</comment>
<keyword evidence="6" id="KW-1185">Reference proteome</keyword>
<proteinExistence type="inferred from homology"/>